<feature type="region of interest" description="Disordered" evidence="1">
    <location>
        <begin position="340"/>
        <end position="410"/>
    </location>
</feature>
<evidence type="ECO:0000313" key="3">
    <source>
        <dbReference type="Proteomes" id="UP000554482"/>
    </source>
</evidence>
<evidence type="ECO:0008006" key="4">
    <source>
        <dbReference type="Google" id="ProtNLM"/>
    </source>
</evidence>
<sequence length="607" mass="68131">MNLPEELLQASHAQWDSTLIVTIFMGDHLNPDLAMKAIRAAWRLRSTLDLIQQGINRFVCRFERDSDKQRVQDEQPWKVLGKVLLIHHFNGDMDPETVGFNTLPVWMCFEGLKLEHFHFSIIEMISAAAGKVLDVQPKRFLPRQADGFRARVELNINEPIAQGVPVNSVRWGRTWVTFIYKDLPNCFCTLCFKFGHAAEACPHEHLQPQIPKDIFLIDYPLTNQEVDQGIQQLNQNQNMSTPEHNQVHIHNNNGGNTEMMGILEPNQMEFNLNFGTMETGMQPGLQEDTQSNDPQLLSQRSLSYYLGPIWEPHHNIVHHQAQVKIPSSEPEMVQENLGISIETSPPLPPPPPPPSSNHPHGRSGLPRIDDTQPRTIRRRGRPLGSPNKLDKGKGKIELKKRSYKKRKVHEAFPTSPPIKAIIQNIPTLFQPIPYPSLPFTPPNPPSSTPLINQGTIHLAWEIITNPASFPYLSSMGLFNPPAPPLHQSQPTNHPSQSLSSTTKSPTLSPTSVIPGYGSEIANFENQINFILHDSNTLDADITDRFLNAIIEPSSDHNVQGTQEEFNTRDLSGGYESRSSVLNHQSSSEPHGAPDHMLHPISPGSNTQ</sequence>
<feature type="compositionally biased region" description="Low complexity" evidence="1">
    <location>
        <begin position="494"/>
        <end position="511"/>
    </location>
</feature>
<accession>A0A7J6UVI6</accession>
<reference evidence="2 3" key="1">
    <citation type="submission" date="2020-06" db="EMBL/GenBank/DDBJ databases">
        <title>Transcriptomic and genomic resources for Thalictrum thalictroides and T. hernandezii: Facilitating candidate gene discovery in an emerging model plant lineage.</title>
        <authorList>
            <person name="Arias T."/>
            <person name="Riano-Pachon D.M."/>
            <person name="Di Stilio V.S."/>
        </authorList>
    </citation>
    <scope>NUCLEOTIDE SEQUENCE [LARGE SCALE GENOMIC DNA]</scope>
    <source>
        <strain evidence="3">cv. WT478/WT964</strain>
        <tissue evidence="2">Leaves</tissue>
    </source>
</reference>
<name>A0A7J6UVI6_THATH</name>
<proteinExistence type="predicted"/>
<dbReference type="Proteomes" id="UP000554482">
    <property type="component" value="Unassembled WGS sequence"/>
</dbReference>
<comment type="caution">
    <text evidence="2">The sequence shown here is derived from an EMBL/GenBank/DDBJ whole genome shotgun (WGS) entry which is preliminary data.</text>
</comment>
<dbReference type="InterPro" id="IPR040256">
    <property type="entry name" value="At4g02000-like"/>
</dbReference>
<evidence type="ECO:0000313" key="2">
    <source>
        <dbReference type="EMBL" id="KAF5176623.1"/>
    </source>
</evidence>
<dbReference type="PANTHER" id="PTHR31286:SF167">
    <property type="entry name" value="OS09G0268800 PROTEIN"/>
    <property type="match status" value="1"/>
</dbReference>
<dbReference type="PANTHER" id="PTHR31286">
    <property type="entry name" value="GLYCINE-RICH CELL WALL STRUCTURAL PROTEIN 1.8-LIKE"/>
    <property type="match status" value="1"/>
</dbReference>
<dbReference type="AlphaFoldDB" id="A0A7J6UVI6"/>
<feature type="compositionally biased region" description="Pro residues" evidence="1">
    <location>
        <begin position="345"/>
        <end position="356"/>
    </location>
</feature>
<dbReference type="OrthoDB" id="1434627at2759"/>
<dbReference type="EMBL" id="JABWDY010042485">
    <property type="protein sequence ID" value="KAF5176623.1"/>
    <property type="molecule type" value="Genomic_DNA"/>
</dbReference>
<feature type="non-terminal residue" evidence="2">
    <location>
        <position position="607"/>
    </location>
</feature>
<organism evidence="2 3">
    <name type="scientific">Thalictrum thalictroides</name>
    <name type="common">Rue-anemone</name>
    <name type="synonym">Anemone thalictroides</name>
    <dbReference type="NCBI Taxonomy" id="46969"/>
    <lineage>
        <taxon>Eukaryota</taxon>
        <taxon>Viridiplantae</taxon>
        <taxon>Streptophyta</taxon>
        <taxon>Embryophyta</taxon>
        <taxon>Tracheophyta</taxon>
        <taxon>Spermatophyta</taxon>
        <taxon>Magnoliopsida</taxon>
        <taxon>Ranunculales</taxon>
        <taxon>Ranunculaceae</taxon>
        <taxon>Thalictroideae</taxon>
        <taxon>Thalictrum</taxon>
    </lineage>
</organism>
<feature type="compositionally biased region" description="Polar residues" evidence="1">
    <location>
        <begin position="576"/>
        <end position="588"/>
    </location>
</feature>
<gene>
    <name evidence="2" type="ORF">FRX31_033790</name>
</gene>
<protein>
    <recommendedName>
        <fullName evidence="4">DUF4283 domain-containing protein</fullName>
    </recommendedName>
</protein>
<feature type="region of interest" description="Disordered" evidence="1">
    <location>
        <begin position="480"/>
        <end position="511"/>
    </location>
</feature>
<keyword evidence="3" id="KW-1185">Reference proteome</keyword>
<feature type="region of interest" description="Disordered" evidence="1">
    <location>
        <begin position="568"/>
        <end position="607"/>
    </location>
</feature>
<feature type="compositionally biased region" description="Basic and acidic residues" evidence="1">
    <location>
        <begin position="388"/>
        <end position="400"/>
    </location>
</feature>
<evidence type="ECO:0000256" key="1">
    <source>
        <dbReference type="SAM" id="MobiDB-lite"/>
    </source>
</evidence>